<dbReference type="PANTHER" id="PTHR11548">
    <property type="entry name" value="THYMIDYLATE SYNTHASE 1"/>
    <property type="match status" value="1"/>
</dbReference>
<evidence type="ECO:0000259" key="4">
    <source>
        <dbReference type="Pfam" id="PF00303"/>
    </source>
</evidence>
<comment type="caution">
    <text evidence="5">The sequence shown here is derived from an EMBL/GenBank/DDBJ whole genome shotgun (WGS) entry which is preliminary data.</text>
</comment>
<dbReference type="Pfam" id="PF00303">
    <property type="entry name" value="Thymidylat_synt"/>
    <property type="match status" value="1"/>
</dbReference>
<dbReference type="GO" id="GO:0004799">
    <property type="term" value="F:thymidylate synthase activity"/>
    <property type="evidence" value="ECO:0007669"/>
    <property type="project" value="UniProtKB-EC"/>
</dbReference>
<dbReference type="InterPro" id="IPR000398">
    <property type="entry name" value="Thymidylate_synthase"/>
</dbReference>
<dbReference type="PRINTS" id="PR00108">
    <property type="entry name" value="THYMDSNTHASE"/>
</dbReference>
<sequence length="322" mass="35693">MTISFEGESAALLFSEAVRETADRGRPVSPRGMPTRELLGVHLVLTRPRARLLHLPPARILNPAFAVAETVWHLLGSDAPWIFDYNGQLRQYADDGVLRGAYGPRMRRWGGGLDQIAQVIRTLREDPDTRRAVIQLYDPACDAAGHRDVPCTLGFRFQLRQGRLHMSTTMRSQDVWVGFPYDLFFATVLQELVAGWVGADLGTYHHHVDSLHIYERDVPAAVALPLAGNAPVEEMPELATPWEDFDELLGQVRRGGSLPAQTGWGQMGAAMHSYRLWKAGELERAESVARDVTGPLGVALVDWYAHLRARRASCTAAVGAVR</sequence>
<dbReference type="InterPro" id="IPR045097">
    <property type="entry name" value="Thymidate_synth/dCMP_Mease"/>
</dbReference>
<accession>A0ABW6UPV6</accession>
<keyword evidence="6" id="KW-1185">Reference proteome</keyword>
<keyword evidence="3 5" id="KW-0808">Transferase</keyword>
<name>A0ABW6UPV6_9ACTN</name>
<evidence type="ECO:0000313" key="6">
    <source>
        <dbReference type="Proteomes" id="UP001602058"/>
    </source>
</evidence>
<dbReference type="GO" id="GO:0032259">
    <property type="term" value="P:methylation"/>
    <property type="evidence" value="ECO:0007669"/>
    <property type="project" value="UniProtKB-KW"/>
</dbReference>
<dbReference type="Proteomes" id="UP001602058">
    <property type="component" value="Unassembled WGS sequence"/>
</dbReference>
<dbReference type="InterPro" id="IPR036926">
    <property type="entry name" value="Thymidate_synth/dCMP_Mease_sf"/>
</dbReference>
<dbReference type="InterPro" id="IPR023451">
    <property type="entry name" value="Thymidate_synth/dCMP_Mease_dom"/>
</dbReference>
<protein>
    <recommendedName>
        <fullName evidence="1">thymidylate synthase</fullName>
        <ecNumber evidence="1">2.1.1.45</ecNumber>
    </recommendedName>
</protein>
<evidence type="ECO:0000256" key="1">
    <source>
        <dbReference type="ARBA" id="ARBA00011947"/>
    </source>
</evidence>
<dbReference type="Gene3D" id="3.30.572.10">
    <property type="entry name" value="Thymidylate synthase/dCMP hydroxymethylase domain"/>
    <property type="match status" value="1"/>
</dbReference>
<keyword evidence="2 5" id="KW-0489">Methyltransferase</keyword>
<dbReference type="CDD" id="cd00351">
    <property type="entry name" value="TS_Pyrimidine_HMase"/>
    <property type="match status" value="1"/>
</dbReference>
<reference evidence="5 6" key="1">
    <citation type="submission" date="2024-10" db="EMBL/GenBank/DDBJ databases">
        <title>The Natural Products Discovery Center: Release of the First 8490 Sequenced Strains for Exploring Actinobacteria Biosynthetic Diversity.</title>
        <authorList>
            <person name="Kalkreuter E."/>
            <person name="Kautsar S.A."/>
            <person name="Yang D."/>
            <person name="Bader C.D."/>
            <person name="Teijaro C.N."/>
            <person name="Fluegel L."/>
            <person name="Davis C.M."/>
            <person name="Simpson J.R."/>
            <person name="Lauterbach L."/>
            <person name="Steele A.D."/>
            <person name="Gui C."/>
            <person name="Meng S."/>
            <person name="Li G."/>
            <person name="Viehrig K."/>
            <person name="Ye F."/>
            <person name="Su P."/>
            <person name="Kiefer A.F."/>
            <person name="Nichols A."/>
            <person name="Cepeda A.J."/>
            <person name="Yan W."/>
            <person name="Fan B."/>
            <person name="Jiang Y."/>
            <person name="Adhikari A."/>
            <person name="Zheng C.-J."/>
            <person name="Schuster L."/>
            <person name="Cowan T.M."/>
            <person name="Smanski M.J."/>
            <person name="Chevrette M.G."/>
            <person name="De Carvalho L.P.S."/>
            <person name="Shen B."/>
        </authorList>
    </citation>
    <scope>NUCLEOTIDE SEQUENCE [LARGE SCALE GENOMIC DNA]</scope>
    <source>
        <strain evidence="5 6">NPDC001390</strain>
    </source>
</reference>
<dbReference type="PANTHER" id="PTHR11548:SF9">
    <property type="entry name" value="THYMIDYLATE SYNTHASE"/>
    <property type="match status" value="1"/>
</dbReference>
<feature type="domain" description="Thymidylate synthase/dCMP hydroxymethylase" evidence="4">
    <location>
        <begin position="66"/>
        <end position="221"/>
    </location>
</feature>
<dbReference type="RefSeq" id="WP_350951448.1">
    <property type="nucleotide sequence ID" value="NZ_JBEOYX010000002.1"/>
</dbReference>
<evidence type="ECO:0000256" key="2">
    <source>
        <dbReference type="ARBA" id="ARBA00022603"/>
    </source>
</evidence>
<gene>
    <name evidence="5" type="ORF">ACFY1D_22035</name>
</gene>
<dbReference type="SUPFAM" id="SSF55831">
    <property type="entry name" value="Thymidylate synthase/dCMP hydroxymethylase"/>
    <property type="match status" value="1"/>
</dbReference>
<proteinExistence type="predicted"/>
<dbReference type="EC" id="2.1.1.45" evidence="1"/>
<evidence type="ECO:0000313" key="5">
    <source>
        <dbReference type="EMBL" id="MFF4524073.1"/>
    </source>
</evidence>
<dbReference type="EMBL" id="JBIAWJ010000011">
    <property type="protein sequence ID" value="MFF4524073.1"/>
    <property type="molecule type" value="Genomic_DNA"/>
</dbReference>
<organism evidence="5 6">
    <name type="scientific">Streptomyces bluensis</name>
    <dbReference type="NCBI Taxonomy" id="33897"/>
    <lineage>
        <taxon>Bacteria</taxon>
        <taxon>Bacillati</taxon>
        <taxon>Actinomycetota</taxon>
        <taxon>Actinomycetes</taxon>
        <taxon>Kitasatosporales</taxon>
        <taxon>Streptomycetaceae</taxon>
        <taxon>Streptomyces</taxon>
    </lineage>
</organism>
<evidence type="ECO:0000256" key="3">
    <source>
        <dbReference type="ARBA" id="ARBA00022679"/>
    </source>
</evidence>